<keyword evidence="2" id="KW-1185">Reference proteome</keyword>
<protein>
    <submittedName>
        <fullName evidence="1">Uncharacterized protein</fullName>
    </submittedName>
</protein>
<dbReference type="Gene3D" id="2.60.40.2700">
    <property type="match status" value="1"/>
</dbReference>
<dbReference type="AlphaFoldDB" id="A0A6G7YEQ6"/>
<reference evidence="1 2" key="1">
    <citation type="submission" date="2020-03" db="EMBL/GenBank/DDBJ databases">
        <title>Nocardioides sp. nov., isolated from fish.</title>
        <authorList>
            <person name="Hyun D.-W."/>
            <person name="Bae J.-W."/>
        </authorList>
    </citation>
    <scope>NUCLEOTIDE SEQUENCE [LARGE SCALE GENOMIC DNA]</scope>
    <source>
        <strain evidence="1 2">HDW12A</strain>
    </source>
</reference>
<gene>
    <name evidence="1" type="ORF">G7071_07000</name>
</gene>
<dbReference type="KEGG" id="npi:G7071_07000"/>
<organism evidence="1 2">
    <name type="scientific">Nocardioides piscis</name>
    <dbReference type="NCBI Taxonomy" id="2714938"/>
    <lineage>
        <taxon>Bacteria</taxon>
        <taxon>Bacillati</taxon>
        <taxon>Actinomycetota</taxon>
        <taxon>Actinomycetes</taxon>
        <taxon>Propionibacteriales</taxon>
        <taxon>Nocardioidaceae</taxon>
        <taxon>Nocardioides</taxon>
    </lineage>
</organism>
<dbReference type="RefSeq" id="WP_166316625.1">
    <property type="nucleotide sequence ID" value="NZ_CP049866.1"/>
</dbReference>
<dbReference type="Proteomes" id="UP000502035">
    <property type="component" value="Chromosome"/>
</dbReference>
<sequence>MFDSWYGGKTDYDRSPVVTVPAAGADISLLRAGGIEGSITGVAGLGLSGSATLLDADGDNVGGSATKADNTFKSRSIYPGTYKVQFADTQGNHAAEWWKNATFADATTITVKPGQMVSGLNAVLAATLSTTERPEVKNYPWVGKPVSATSGSWNLSSGTTYTYEWLNGSTVVGNGATFTPSKSLIGKRLVVRVTAENGKLVGTSTTAKTAKVGYKPKIKAKVKGSSVTFKIKAKPVKGKKVKGTVVAKEIVKVKKNGKIKYKKLGKTKIKKGQGKLSLGQLKKGKHKVVFFFKGKGKVGSNDIKRKIKR</sequence>
<accession>A0A6G7YEQ6</accession>
<proteinExistence type="predicted"/>
<name>A0A6G7YEQ6_9ACTN</name>
<evidence type="ECO:0000313" key="2">
    <source>
        <dbReference type="Proteomes" id="UP000502035"/>
    </source>
</evidence>
<evidence type="ECO:0000313" key="1">
    <source>
        <dbReference type="EMBL" id="QIK75209.1"/>
    </source>
</evidence>
<dbReference type="EMBL" id="CP049866">
    <property type="protein sequence ID" value="QIK75209.1"/>
    <property type="molecule type" value="Genomic_DNA"/>
</dbReference>